<dbReference type="EMBL" id="MT143889">
    <property type="protein sequence ID" value="QJB04697.1"/>
    <property type="molecule type" value="Genomic_DNA"/>
</dbReference>
<protein>
    <submittedName>
        <fullName evidence="1">Uncharacterized protein</fullName>
    </submittedName>
</protein>
<accession>A0A6M3MAB2</accession>
<proteinExistence type="predicted"/>
<evidence type="ECO:0000313" key="1">
    <source>
        <dbReference type="EMBL" id="QJB04697.1"/>
    </source>
</evidence>
<gene>
    <name evidence="1" type="ORF">MM171B00210_0008</name>
</gene>
<organism evidence="1">
    <name type="scientific">viral metagenome</name>
    <dbReference type="NCBI Taxonomy" id="1070528"/>
    <lineage>
        <taxon>unclassified sequences</taxon>
        <taxon>metagenomes</taxon>
        <taxon>organismal metagenomes</taxon>
    </lineage>
</organism>
<reference evidence="1" key="1">
    <citation type="submission" date="2020-03" db="EMBL/GenBank/DDBJ databases">
        <title>The deep terrestrial virosphere.</title>
        <authorList>
            <person name="Holmfeldt K."/>
            <person name="Nilsson E."/>
            <person name="Simone D."/>
            <person name="Lopez-Fernandez M."/>
            <person name="Wu X."/>
            <person name="de Brujin I."/>
            <person name="Lundin D."/>
            <person name="Andersson A."/>
            <person name="Bertilsson S."/>
            <person name="Dopson M."/>
        </authorList>
    </citation>
    <scope>NUCLEOTIDE SEQUENCE</scope>
    <source>
        <strain evidence="1">MM171B00210</strain>
    </source>
</reference>
<dbReference type="AlphaFoldDB" id="A0A6M3MAB2"/>
<name>A0A6M3MAB2_9ZZZZ</name>
<sequence>MASRESFDLFTKNGRTAFFRSGIFGNEWGRSYAWIDTVGHHICAVIGHTKETYLSIDCDIGEAKEICFRCNRPVSKEAEG</sequence>